<evidence type="ECO:0000259" key="2">
    <source>
        <dbReference type="PROSITE" id="PS51140"/>
    </source>
</evidence>
<dbReference type="PANTHER" id="PTHR37252">
    <property type="entry name" value="POLYADENYLATE-BINDING PROTEIN-INTERACTING PROTEIN 6"/>
    <property type="match status" value="1"/>
</dbReference>
<dbReference type="Proteomes" id="UP001140949">
    <property type="component" value="Unassembled WGS sequence"/>
</dbReference>
<dbReference type="EMBL" id="JANAVB010010600">
    <property type="protein sequence ID" value="KAJ6838687.1"/>
    <property type="molecule type" value="Genomic_DNA"/>
</dbReference>
<feature type="domain" description="CUE" evidence="2">
    <location>
        <begin position="81"/>
        <end position="124"/>
    </location>
</feature>
<name>A0AAX6HDJ3_IRIPA</name>
<protein>
    <submittedName>
        <fullName evidence="3">Polyadenylate-binding protein-interacting protein 6-like</fullName>
    </submittedName>
</protein>
<reference evidence="3" key="2">
    <citation type="submission" date="2023-04" db="EMBL/GenBank/DDBJ databases">
        <authorList>
            <person name="Bruccoleri R.E."/>
            <person name="Oakeley E.J."/>
            <person name="Faust A.-M."/>
            <person name="Dessus-Babus S."/>
            <person name="Altorfer M."/>
            <person name="Burckhardt D."/>
            <person name="Oertli M."/>
            <person name="Naumann U."/>
            <person name="Petersen F."/>
            <person name="Wong J."/>
        </authorList>
    </citation>
    <scope>NUCLEOTIDE SEQUENCE</scope>
    <source>
        <strain evidence="3">GSM-AAB239-AS_SAM_17_03QT</strain>
        <tissue evidence="3">Leaf</tissue>
    </source>
</reference>
<proteinExistence type="predicted"/>
<dbReference type="PROSITE" id="PS51140">
    <property type="entry name" value="CUE"/>
    <property type="match status" value="1"/>
</dbReference>
<gene>
    <name evidence="4" type="ORF">M6B38_113565</name>
    <name evidence="3" type="ORF">M6B38_318690</name>
</gene>
<evidence type="ECO:0000313" key="5">
    <source>
        <dbReference type="Proteomes" id="UP001140949"/>
    </source>
</evidence>
<organism evidence="3 5">
    <name type="scientific">Iris pallida</name>
    <name type="common">Sweet iris</name>
    <dbReference type="NCBI Taxonomy" id="29817"/>
    <lineage>
        <taxon>Eukaryota</taxon>
        <taxon>Viridiplantae</taxon>
        <taxon>Streptophyta</taxon>
        <taxon>Embryophyta</taxon>
        <taxon>Tracheophyta</taxon>
        <taxon>Spermatophyta</taxon>
        <taxon>Magnoliopsida</taxon>
        <taxon>Liliopsida</taxon>
        <taxon>Asparagales</taxon>
        <taxon>Iridaceae</taxon>
        <taxon>Iridoideae</taxon>
        <taxon>Irideae</taxon>
        <taxon>Iris</taxon>
    </lineage>
</organism>
<sequence>MQGKFLLNPHATPYVPLQKNLPGVNGGDDDKASKKTSEISDNSEDVGMARSCQLPASASVQVSDELFSKMNQFSFLNEESDMMDDLDSLSTMFPNYSTECLIELLNANQGDLRNTVVMLEELEDDSDVTRQFPASSEVHDNLVPACQKSDSAQPSSSTCPSRSSAQG</sequence>
<dbReference type="InterPro" id="IPR038981">
    <property type="entry name" value="CID5/CID6"/>
</dbReference>
<evidence type="ECO:0000313" key="3">
    <source>
        <dbReference type="EMBL" id="KAJ6838687.1"/>
    </source>
</evidence>
<keyword evidence="5" id="KW-1185">Reference proteome</keyword>
<evidence type="ECO:0000256" key="1">
    <source>
        <dbReference type="SAM" id="MobiDB-lite"/>
    </source>
</evidence>
<dbReference type="Gene3D" id="1.10.8.10">
    <property type="entry name" value="DNA helicase RuvA subunit, C-terminal domain"/>
    <property type="match status" value="1"/>
</dbReference>
<reference evidence="3" key="1">
    <citation type="journal article" date="2023" name="GigaByte">
        <title>Genome assembly of the bearded iris, Iris pallida Lam.</title>
        <authorList>
            <person name="Bruccoleri R.E."/>
            <person name="Oakeley E.J."/>
            <person name="Faust A.M.E."/>
            <person name="Altorfer M."/>
            <person name="Dessus-Babus S."/>
            <person name="Burckhardt D."/>
            <person name="Oertli M."/>
            <person name="Naumann U."/>
            <person name="Petersen F."/>
            <person name="Wong J."/>
        </authorList>
    </citation>
    <scope>NUCLEOTIDE SEQUENCE</scope>
    <source>
        <strain evidence="3">GSM-AAB239-AS_SAM_17_03QT</strain>
    </source>
</reference>
<dbReference type="AlphaFoldDB" id="A0AAX6HDJ3"/>
<dbReference type="GO" id="GO:0043130">
    <property type="term" value="F:ubiquitin binding"/>
    <property type="evidence" value="ECO:0007669"/>
    <property type="project" value="InterPro"/>
</dbReference>
<dbReference type="InterPro" id="IPR003892">
    <property type="entry name" value="CUE"/>
</dbReference>
<evidence type="ECO:0000313" key="4">
    <source>
        <dbReference type="EMBL" id="KAJ6853663.1"/>
    </source>
</evidence>
<feature type="compositionally biased region" description="Basic and acidic residues" evidence="1">
    <location>
        <begin position="28"/>
        <end position="38"/>
    </location>
</feature>
<feature type="compositionally biased region" description="Low complexity" evidence="1">
    <location>
        <begin position="149"/>
        <end position="167"/>
    </location>
</feature>
<feature type="region of interest" description="Disordered" evidence="1">
    <location>
        <begin position="1"/>
        <end position="46"/>
    </location>
</feature>
<accession>A0AAX6HDJ3</accession>
<comment type="caution">
    <text evidence="3">The sequence shown here is derived from an EMBL/GenBank/DDBJ whole genome shotgun (WGS) entry which is preliminary data.</text>
</comment>
<feature type="region of interest" description="Disordered" evidence="1">
    <location>
        <begin position="132"/>
        <end position="167"/>
    </location>
</feature>
<dbReference type="EMBL" id="JANAVB010000400">
    <property type="protein sequence ID" value="KAJ6853663.1"/>
    <property type="molecule type" value="Genomic_DNA"/>
</dbReference>
<dbReference type="PANTHER" id="PTHR37252:SF3">
    <property type="entry name" value="POLYADENYLATE-BINDING PROTEIN-INTERACTING PROTEIN 6"/>
    <property type="match status" value="1"/>
</dbReference>